<feature type="non-terminal residue" evidence="4">
    <location>
        <position position="64"/>
    </location>
</feature>
<dbReference type="PANTHER" id="PTHR11242">
    <property type="entry name" value="ARYL HYDROCARBON RECEPTOR INTERACTING PROTEIN RELATED"/>
    <property type="match status" value="1"/>
</dbReference>
<dbReference type="Gene3D" id="1.25.40.10">
    <property type="entry name" value="Tetratricopeptide repeat domain"/>
    <property type="match status" value="1"/>
</dbReference>
<protein>
    <submittedName>
        <fullName evidence="4">Peptidyl-prolyl cis-trans isomerase CYP40-like</fullName>
    </submittedName>
</protein>
<accession>A0A392QDW2</accession>
<dbReference type="AlphaFoldDB" id="A0A392QDW2"/>
<evidence type="ECO:0000256" key="2">
    <source>
        <dbReference type="ARBA" id="ARBA00022803"/>
    </source>
</evidence>
<evidence type="ECO:0000313" key="4">
    <source>
        <dbReference type="EMBL" id="MCI22042.1"/>
    </source>
</evidence>
<dbReference type="InterPro" id="IPR039663">
    <property type="entry name" value="AIP/AIPL1/TTC9"/>
</dbReference>
<dbReference type="Pfam" id="PF00515">
    <property type="entry name" value="TPR_1"/>
    <property type="match status" value="1"/>
</dbReference>
<dbReference type="PANTHER" id="PTHR11242:SF0">
    <property type="entry name" value="TPR_REGION DOMAIN-CONTAINING PROTEIN"/>
    <property type="match status" value="1"/>
</dbReference>
<evidence type="ECO:0000256" key="3">
    <source>
        <dbReference type="PROSITE-ProRule" id="PRU00339"/>
    </source>
</evidence>
<dbReference type="EMBL" id="LXQA010128294">
    <property type="protein sequence ID" value="MCI22042.1"/>
    <property type="molecule type" value="Genomic_DNA"/>
</dbReference>
<dbReference type="InterPro" id="IPR011990">
    <property type="entry name" value="TPR-like_helical_dom_sf"/>
</dbReference>
<dbReference type="InterPro" id="IPR019734">
    <property type="entry name" value="TPR_rpt"/>
</dbReference>
<proteinExistence type="predicted"/>
<dbReference type="SMART" id="SM00028">
    <property type="entry name" value="TPR"/>
    <property type="match status" value="1"/>
</dbReference>
<name>A0A392QDW2_9FABA</name>
<keyword evidence="4" id="KW-0413">Isomerase</keyword>
<dbReference type="SUPFAM" id="SSF48452">
    <property type="entry name" value="TPR-like"/>
    <property type="match status" value="1"/>
</dbReference>
<keyword evidence="1" id="KW-0677">Repeat</keyword>
<sequence length="64" mass="7103">MFLQACKLKLGDINGALLDTEFALREGNNNAKALFRQGQAYMVLNDIDNAVESFKKALTLEPND</sequence>
<reference evidence="4 5" key="1">
    <citation type="journal article" date="2018" name="Front. Plant Sci.">
        <title>Red Clover (Trifolium pratense) and Zigzag Clover (T. medium) - A Picture of Genomic Similarities and Differences.</title>
        <authorList>
            <person name="Dluhosova J."/>
            <person name="Istvanek J."/>
            <person name="Nedelnik J."/>
            <person name="Repkova J."/>
        </authorList>
    </citation>
    <scope>NUCLEOTIDE SEQUENCE [LARGE SCALE GENOMIC DNA]</scope>
    <source>
        <strain evidence="5">cv. 10/8</strain>
        <tissue evidence="4">Leaf</tissue>
    </source>
</reference>
<dbReference type="PROSITE" id="PS50293">
    <property type="entry name" value="TPR_REGION"/>
    <property type="match status" value="1"/>
</dbReference>
<dbReference type="Proteomes" id="UP000265520">
    <property type="component" value="Unassembled WGS sequence"/>
</dbReference>
<keyword evidence="5" id="KW-1185">Reference proteome</keyword>
<dbReference type="PROSITE" id="PS50005">
    <property type="entry name" value="TPR"/>
    <property type="match status" value="1"/>
</dbReference>
<dbReference type="GO" id="GO:0016853">
    <property type="term" value="F:isomerase activity"/>
    <property type="evidence" value="ECO:0007669"/>
    <property type="project" value="UniProtKB-KW"/>
</dbReference>
<evidence type="ECO:0000256" key="1">
    <source>
        <dbReference type="ARBA" id="ARBA00022737"/>
    </source>
</evidence>
<feature type="repeat" description="TPR" evidence="3">
    <location>
        <begin position="31"/>
        <end position="64"/>
    </location>
</feature>
<evidence type="ECO:0000313" key="5">
    <source>
        <dbReference type="Proteomes" id="UP000265520"/>
    </source>
</evidence>
<organism evidence="4 5">
    <name type="scientific">Trifolium medium</name>
    <dbReference type="NCBI Taxonomy" id="97028"/>
    <lineage>
        <taxon>Eukaryota</taxon>
        <taxon>Viridiplantae</taxon>
        <taxon>Streptophyta</taxon>
        <taxon>Embryophyta</taxon>
        <taxon>Tracheophyta</taxon>
        <taxon>Spermatophyta</taxon>
        <taxon>Magnoliopsida</taxon>
        <taxon>eudicotyledons</taxon>
        <taxon>Gunneridae</taxon>
        <taxon>Pentapetalae</taxon>
        <taxon>rosids</taxon>
        <taxon>fabids</taxon>
        <taxon>Fabales</taxon>
        <taxon>Fabaceae</taxon>
        <taxon>Papilionoideae</taxon>
        <taxon>50 kb inversion clade</taxon>
        <taxon>NPAAA clade</taxon>
        <taxon>Hologalegina</taxon>
        <taxon>IRL clade</taxon>
        <taxon>Trifolieae</taxon>
        <taxon>Trifolium</taxon>
    </lineage>
</organism>
<comment type="caution">
    <text evidence="4">The sequence shown here is derived from an EMBL/GenBank/DDBJ whole genome shotgun (WGS) entry which is preliminary data.</text>
</comment>
<keyword evidence="2 3" id="KW-0802">TPR repeat</keyword>